<gene>
    <name evidence="2" type="ORF">PDEL0327_LOCUS471</name>
</gene>
<reference evidence="2" key="1">
    <citation type="submission" date="2021-01" db="EMBL/GenBank/DDBJ databases">
        <authorList>
            <person name="Corre E."/>
            <person name="Pelletier E."/>
            <person name="Niang G."/>
            <person name="Scheremetjew M."/>
            <person name="Finn R."/>
            <person name="Kale V."/>
            <person name="Holt S."/>
            <person name="Cochrane G."/>
            <person name="Meng A."/>
            <person name="Brown T."/>
            <person name="Cohen L."/>
        </authorList>
    </citation>
    <scope>NUCLEOTIDE SEQUENCE</scope>
    <source>
        <strain evidence="2">B596</strain>
    </source>
</reference>
<organism evidence="2">
    <name type="scientific">Pseudo-nitzschia delicatissima</name>
    <dbReference type="NCBI Taxonomy" id="44447"/>
    <lineage>
        <taxon>Eukaryota</taxon>
        <taxon>Sar</taxon>
        <taxon>Stramenopiles</taxon>
        <taxon>Ochrophyta</taxon>
        <taxon>Bacillariophyta</taxon>
        <taxon>Bacillariophyceae</taxon>
        <taxon>Bacillariophycidae</taxon>
        <taxon>Bacillariales</taxon>
        <taxon>Bacillariaceae</taxon>
        <taxon>Pseudo-nitzschia</taxon>
    </lineage>
</organism>
<sequence>MNRGDGRPCSTKANLYAQKLNNSAAFCIEIGQYDRAIVSLGKALKISALHDKQDGGCTIEDAACLCQNCSIEGCIAYSESIPANLIAAQESGIARTETGKKRRLQPAQPSQHSLFKSHPWRQESEEKEQGQQQQQPGSSPGSIYRRPIQVSPQSIAESHNMGSTVYLIIIFNLALAHHQIALAASEDKRTSILQKTLKLYELADSCFCRYKTRRNMLGEEQQTSDRFEMILCNNASHVYRSLNNHTKCQQCLDRLTSALMLVVDQKLTTNQQQEPAEEETPEDRNCENEQSLSAEEKDRLDGFFQTAAQQILSRQCADAA</sequence>
<dbReference type="EMBL" id="HBFG01000621">
    <property type="protein sequence ID" value="CAD8728910.1"/>
    <property type="molecule type" value="Transcribed_RNA"/>
</dbReference>
<feature type="region of interest" description="Disordered" evidence="1">
    <location>
        <begin position="269"/>
        <end position="299"/>
    </location>
</feature>
<dbReference type="AlphaFoldDB" id="A0A7S0T8N9"/>
<feature type="compositionally biased region" description="Low complexity" evidence="1">
    <location>
        <begin position="130"/>
        <end position="142"/>
    </location>
</feature>
<protein>
    <submittedName>
        <fullName evidence="2">Uncharacterized protein</fullName>
    </submittedName>
</protein>
<feature type="region of interest" description="Disordered" evidence="1">
    <location>
        <begin position="97"/>
        <end position="145"/>
    </location>
</feature>
<proteinExistence type="predicted"/>
<feature type="compositionally biased region" description="Basic and acidic residues" evidence="1">
    <location>
        <begin position="120"/>
        <end position="129"/>
    </location>
</feature>
<evidence type="ECO:0000313" key="2">
    <source>
        <dbReference type="EMBL" id="CAD8728910.1"/>
    </source>
</evidence>
<accession>A0A7S0T8N9</accession>
<name>A0A7S0T8N9_9STRA</name>
<evidence type="ECO:0000256" key="1">
    <source>
        <dbReference type="SAM" id="MobiDB-lite"/>
    </source>
</evidence>